<dbReference type="EMBL" id="JAWWNJ010000010">
    <property type="protein sequence ID" value="KAK7046445.1"/>
    <property type="molecule type" value="Genomic_DNA"/>
</dbReference>
<reference evidence="3 4" key="1">
    <citation type="journal article" date="2024" name="J Genomics">
        <title>Draft genome sequencing and assembly of Favolaschia claudopus CIRM-BRFM 2984 isolated from oak limbs.</title>
        <authorList>
            <person name="Navarro D."/>
            <person name="Drula E."/>
            <person name="Chaduli D."/>
            <person name="Cazenave R."/>
            <person name="Ahrendt S."/>
            <person name="Wang J."/>
            <person name="Lipzen A."/>
            <person name="Daum C."/>
            <person name="Barry K."/>
            <person name="Grigoriev I.V."/>
            <person name="Favel A."/>
            <person name="Rosso M.N."/>
            <person name="Martin F."/>
        </authorList>
    </citation>
    <scope>NUCLEOTIDE SEQUENCE [LARGE SCALE GENOMIC DNA]</scope>
    <source>
        <strain evidence="3 4">CIRM-BRFM 2984</strain>
    </source>
</reference>
<name>A0AAW0D1P1_9AGAR</name>
<dbReference type="Proteomes" id="UP001362999">
    <property type="component" value="Unassembled WGS sequence"/>
</dbReference>
<accession>A0AAW0D1P1</accession>
<dbReference type="AlphaFoldDB" id="A0AAW0D1P1"/>
<proteinExistence type="predicted"/>
<evidence type="ECO:0000259" key="2">
    <source>
        <dbReference type="Pfam" id="PF24016"/>
    </source>
</evidence>
<keyword evidence="4" id="KW-1185">Reference proteome</keyword>
<dbReference type="Pfam" id="PF24016">
    <property type="entry name" value="DUF7330"/>
    <property type="match status" value="1"/>
</dbReference>
<organism evidence="3 4">
    <name type="scientific">Favolaschia claudopus</name>
    <dbReference type="NCBI Taxonomy" id="2862362"/>
    <lineage>
        <taxon>Eukaryota</taxon>
        <taxon>Fungi</taxon>
        <taxon>Dikarya</taxon>
        <taxon>Basidiomycota</taxon>
        <taxon>Agaricomycotina</taxon>
        <taxon>Agaricomycetes</taxon>
        <taxon>Agaricomycetidae</taxon>
        <taxon>Agaricales</taxon>
        <taxon>Marasmiineae</taxon>
        <taxon>Mycenaceae</taxon>
        <taxon>Favolaschia</taxon>
    </lineage>
</organism>
<feature type="domain" description="DUF7330" evidence="2">
    <location>
        <begin position="64"/>
        <end position="250"/>
    </location>
</feature>
<gene>
    <name evidence="3" type="ORF">R3P38DRAFT_2873838</name>
</gene>
<comment type="caution">
    <text evidence="3">The sequence shown here is derived from an EMBL/GenBank/DDBJ whole genome shotgun (WGS) entry which is preliminary data.</text>
</comment>
<feature type="region of interest" description="Disordered" evidence="1">
    <location>
        <begin position="1"/>
        <end position="61"/>
    </location>
</feature>
<sequence>MILTPDSDVKAKEIGQQSDVIVNRAEAVTDDPPPAYSRPSPAPGSAATNTPNSPLPPDSVKPTNFLSLHRSNTPIKGVYVIDPTIKIPPPMLPPLAQDETEATRRNVYLQTSNGTVDVELFVVAGTSGGNEVKQKVNMFVRSSNGAIITKLHAGPIPSRPPINLTALTSNGSVNIHLPRSFRGPLTIRTRNGSIRFSDALNADLTTFNEVNQTRRCFIGDFADWTEEGWAGDEVSIESSNGSIRLQYDAESPSDAGSKGSGKSKGLFARLLGA</sequence>
<evidence type="ECO:0000313" key="3">
    <source>
        <dbReference type="EMBL" id="KAK7046445.1"/>
    </source>
</evidence>
<dbReference type="InterPro" id="IPR055754">
    <property type="entry name" value="DUF7330"/>
</dbReference>
<evidence type="ECO:0000256" key="1">
    <source>
        <dbReference type="SAM" id="MobiDB-lite"/>
    </source>
</evidence>
<protein>
    <recommendedName>
        <fullName evidence="2">DUF7330 domain-containing protein</fullName>
    </recommendedName>
</protein>
<evidence type="ECO:0000313" key="4">
    <source>
        <dbReference type="Proteomes" id="UP001362999"/>
    </source>
</evidence>
<feature type="compositionally biased region" description="Pro residues" evidence="1">
    <location>
        <begin position="31"/>
        <end position="42"/>
    </location>
</feature>